<evidence type="ECO:0000256" key="1">
    <source>
        <dbReference type="ARBA" id="ARBA00004442"/>
    </source>
</evidence>
<dbReference type="InterPro" id="IPR037066">
    <property type="entry name" value="Plug_dom_sf"/>
</dbReference>
<name>A0ABS0SZR6_9CAUL</name>
<proteinExistence type="inferred from homology"/>
<dbReference type="PANTHER" id="PTHR40980">
    <property type="entry name" value="PLUG DOMAIN-CONTAINING PROTEIN"/>
    <property type="match status" value="1"/>
</dbReference>
<feature type="domain" description="TonB-dependent receptor plug" evidence="8">
    <location>
        <begin position="41"/>
        <end position="154"/>
    </location>
</feature>
<dbReference type="Gene3D" id="2.170.130.10">
    <property type="entry name" value="TonB-dependent receptor, plug domain"/>
    <property type="match status" value="1"/>
</dbReference>
<evidence type="ECO:0000313" key="10">
    <source>
        <dbReference type="Proteomes" id="UP000639859"/>
    </source>
</evidence>
<dbReference type="InterPro" id="IPR010104">
    <property type="entry name" value="TonB_rcpt_bac"/>
</dbReference>
<gene>
    <name evidence="9" type="ORF">I4Q42_15765</name>
</gene>
<dbReference type="InterPro" id="IPR036942">
    <property type="entry name" value="Beta-barrel_TonB_sf"/>
</dbReference>
<keyword evidence="5" id="KW-0998">Cell outer membrane</keyword>
<evidence type="ECO:0000256" key="5">
    <source>
        <dbReference type="ARBA" id="ARBA00023237"/>
    </source>
</evidence>
<dbReference type="Proteomes" id="UP000639859">
    <property type="component" value="Unassembled WGS sequence"/>
</dbReference>
<keyword evidence="9" id="KW-0675">Receptor</keyword>
<dbReference type="Pfam" id="PF07715">
    <property type="entry name" value="Plug"/>
    <property type="match status" value="1"/>
</dbReference>
<comment type="caution">
    <text evidence="9">The sequence shown here is derived from an EMBL/GenBank/DDBJ whole genome shotgun (WGS) entry which is preliminary data.</text>
</comment>
<dbReference type="EMBL" id="JADWOX010000011">
    <property type="protein sequence ID" value="MBI1685128.1"/>
    <property type="molecule type" value="Genomic_DNA"/>
</dbReference>
<evidence type="ECO:0000313" key="9">
    <source>
        <dbReference type="EMBL" id="MBI1685128.1"/>
    </source>
</evidence>
<comment type="similarity">
    <text evidence="6">Belongs to the TonB-dependent receptor family.</text>
</comment>
<keyword evidence="10" id="KW-1185">Reference proteome</keyword>
<evidence type="ECO:0000256" key="6">
    <source>
        <dbReference type="RuleBase" id="RU003357"/>
    </source>
</evidence>
<evidence type="ECO:0000256" key="3">
    <source>
        <dbReference type="ARBA" id="ARBA00023077"/>
    </source>
</evidence>
<dbReference type="NCBIfam" id="TIGR01782">
    <property type="entry name" value="TonB-Xanth-Caul"/>
    <property type="match status" value="1"/>
</dbReference>
<keyword evidence="4 6" id="KW-0472">Membrane</keyword>
<keyword evidence="2" id="KW-0732">Signal</keyword>
<dbReference type="Pfam" id="PF00593">
    <property type="entry name" value="TonB_dep_Rec_b-barrel"/>
    <property type="match status" value="1"/>
</dbReference>
<dbReference type="PANTHER" id="PTHR40980:SF3">
    <property type="entry name" value="TONB-DEPENDENT RECEPTOR-LIKE BETA-BARREL DOMAIN-CONTAINING PROTEIN"/>
    <property type="match status" value="1"/>
</dbReference>
<dbReference type="InterPro" id="IPR010917">
    <property type="entry name" value="TonB_rcpt_CS"/>
</dbReference>
<dbReference type="InterPro" id="IPR000531">
    <property type="entry name" value="Beta-barrel_TonB"/>
</dbReference>
<dbReference type="InterPro" id="IPR012910">
    <property type="entry name" value="Plug_dom"/>
</dbReference>
<reference evidence="9 10" key="1">
    <citation type="submission" date="2020-11" db="EMBL/GenBank/DDBJ databases">
        <title>genome sequence of strain KACC 18849.</title>
        <authorList>
            <person name="Gao J."/>
            <person name="Zhang X."/>
        </authorList>
    </citation>
    <scope>NUCLEOTIDE SEQUENCE [LARGE SCALE GENOMIC DNA]</scope>
    <source>
        <strain evidence="9 10">KACC 18849</strain>
    </source>
</reference>
<evidence type="ECO:0000256" key="4">
    <source>
        <dbReference type="ARBA" id="ARBA00023136"/>
    </source>
</evidence>
<evidence type="ECO:0000259" key="8">
    <source>
        <dbReference type="Pfam" id="PF07715"/>
    </source>
</evidence>
<dbReference type="Gene3D" id="2.40.170.20">
    <property type="entry name" value="TonB-dependent receptor, beta-barrel domain"/>
    <property type="match status" value="1"/>
</dbReference>
<sequence>MAGAAFAQTTPAAPAQTEESTVEEVVVTGYRAALQSALSVKRNSNVMVDAINAEDIADFPDANLAESLQRLPGVSIDRDNGEGRTITVRGLGPDFTRVRLNGLEALSTAGSNDSGTSGNRTRGFDFSVFASELFNSLKVQKTASAETDEGSLGATVDLQTGRPLDFKGRRLALSVQDAYYEAGKHHNPRIASLVSDRWDTNWGQFGALFSLAYNERNSTIDSYARQAGQSDYTYRGATFAGTSLNTNGTSILQRQGFAAPTGTACNNGVVPGVNVTNVALCNALRGSNPTAYALINNPIGAQLTRAGGVTTTTAPGSLIRIPALPTINQQELEQERLGITGALQWQPTDRTKITFDGVYSRFYNSSTNYQISAVGLNRNNTTANYNTAGASSTPTVKRGLYAGCNYTEGSTGANNTLVSQPLDCGQSLNGLTPLAGYQFSYNPNNRDPYEYYNNPLSPGYIASADGLAMRDLFIGRPSVKLIDAALSESGANASYLKLGNVDIRSAADQQYYTTFFQQGSLTLEHEFTDKFRMTALWGKSRSYNKGTGLLADYLKLDSGNGTAGNDYFVYDERVGGSMPLVNFGFDATNPANWDFVKGYSSLRIYRSLTDNRYTGTRFDFTYDADDNLTIKFGATQRKYGFFTSRTGRAGGSSGETLNPSFKEAGSSVAATSRLINWGNGLDVPAGTTTAFLAPDLDKFTQLFDFNCECINKWGDWRTSTLSNPANTYGVDETDTGAYVQFDYRTLVLDRELRGNVGTRYAITEVDSYGFTNLNRPIYGENKYTDVLPSLNMAYDLTDSLLLRFGAAKVMARPLLANLAPSITAFSAPNSSGSTTGGTLTVGNPKLQPFRAINLDLSLEWYFGQGSLISFAVFDKDVRSFPQTVVSSSTLADVLPAQAIADLIIGINAGTGTLDQKNAQVAYINNQTFDVRQYRDAPGGYIRGFEIGYQQNLTFLPWFLDKLGVQANYTHLESELSYIIDPGALEIRNSSGVVTTPGRAQVVAPGPFTGASPDSFNVTVYYETDKWSARVSTAYRAKYYTQYPIASGSCNPGYCDSPLVNDFLGSESTTNVDASFSYKFTSNLSFSAEALNLTNETSNRFGYADDPVVTQYAAPGRQFFMGVRYVF</sequence>
<evidence type="ECO:0000259" key="7">
    <source>
        <dbReference type="Pfam" id="PF00593"/>
    </source>
</evidence>
<accession>A0ABS0SZR6</accession>
<feature type="domain" description="TonB-dependent receptor-like beta-barrel" evidence="7">
    <location>
        <begin position="557"/>
        <end position="1092"/>
    </location>
</feature>
<comment type="subcellular location">
    <subcellularLocation>
        <location evidence="1 6">Cell outer membrane</location>
    </subcellularLocation>
</comment>
<dbReference type="SUPFAM" id="SSF56935">
    <property type="entry name" value="Porins"/>
    <property type="match status" value="1"/>
</dbReference>
<organism evidence="9 10">
    <name type="scientific">Caulobacter hibisci</name>
    <dbReference type="NCBI Taxonomy" id="2035993"/>
    <lineage>
        <taxon>Bacteria</taxon>
        <taxon>Pseudomonadati</taxon>
        <taxon>Pseudomonadota</taxon>
        <taxon>Alphaproteobacteria</taxon>
        <taxon>Caulobacterales</taxon>
        <taxon>Caulobacteraceae</taxon>
        <taxon>Caulobacter</taxon>
    </lineage>
</organism>
<protein>
    <submittedName>
        <fullName evidence="9">TonB-dependent receptor</fullName>
    </submittedName>
</protein>
<dbReference type="PROSITE" id="PS01156">
    <property type="entry name" value="TONB_DEPENDENT_REC_2"/>
    <property type="match status" value="1"/>
</dbReference>
<keyword evidence="3 6" id="KW-0798">TonB box</keyword>
<evidence type="ECO:0000256" key="2">
    <source>
        <dbReference type="ARBA" id="ARBA00022729"/>
    </source>
</evidence>